<feature type="compositionally biased region" description="Polar residues" evidence="1">
    <location>
        <begin position="10"/>
        <end position="22"/>
    </location>
</feature>
<feature type="region of interest" description="Disordered" evidence="1">
    <location>
        <begin position="1"/>
        <end position="22"/>
    </location>
</feature>
<dbReference type="AlphaFoldDB" id="A0A564Z5I7"/>
<accession>A0A564Z5I7</accession>
<reference evidence="2 3" key="1">
    <citation type="submission" date="2019-07" db="EMBL/GenBank/DDBJ databases">
        <authorList>
            <person name="Jastrzebski P J."/>
            <person name="Paukszto L."/>
            <person name="Jastrzebski P J."/>
        </authorList>
    </citation>
    <scope>NUCLEOTIDE SEQUENCE [LARGE SCALE GENOMIC DNA]</scope>
    <source>
        <strain evidence="2 3">WMS-il1</strain>
    </source>
</reference>
<feature type="compositionally biased region" description="Polar residues" evidence="1">
    <location>
        <begin position="208"/>
        <end position="241"/>
    </location>
</feature>
<gene>
    <name evidence="2" type="ORF">WMSIL1_LOCUS12264</name>
</gene>
<keyword evidence="3" id="KW-1185">Reference proteome</keyword>
<evidence type="ECO:0000256" key="1">
    <source>
        <dbReference type="SAM" id="MobiDB-lite"/>
    </source>
</evidence>
<evidence type="ECO:0000313" key="2">
    <source>
        <dbReference type="EMBL" id="VUZ54128.1"/>
    </source>
</evidence>
<name>A0A564Z5I7_HYMDI</name>
<evidence type="ECO:0000313" key="3">
    <source>
        <dbReference type="Proteomes" id="UP000321570"/>
    </source>
</evidence>
<protein>
    <submittedName>
        <fullName evidence="2">Uncharacterized protein</fullName>
    </submittedName>
</protein>
<sequence>MDSYDPPNIFSKTDNQDTTYMQPSIQGCSNPTTPYPNAYPSCSYYPQVQAAHHPPLLTPYDPATPFSQWFLAMDLHLADYPRTSKMKAFLSALPRDTRSWLQLKGITETSDYEYARPIILNLMSVTERTRAMSDFFQRKQQPGESYAQFAMALQAILVEATGNRFSPADQEYLVSNCFIAHVEPPSLQTQLRPLEHAGIVELIKAATNLSTSRGNPNQRETPPRLNNPTQPRTYSFKQSKPSRAIQAIPWREPMRA</sequence>
<proteinExistence type="predicted"/>
<dbReference type="Proteomes" id="UP000321570">
    <property type="component" value="Unassembled WGS sequence"/>
</dbReference>
<dbReference type="EMBL" id="CABIJS010000610">
    <property type="protein sequence ID" value="VUZ54128.1"/>
    <property type="molecule type" value="Genomic_DNA"/>
</dbReference>
<feature type="non-terminal residue" evidence="2">
    <location>
        <position position="256"/>
    </location>
</feature>
<organism evidence="2 3">
    <name type="scientific">Hymenolepis diminuta</name>
    <name type="common">Rat tapeworm</name>
    <dbReference type="NCBI Taxonomy" id="6216"/>
    <lineage>
        <taxon>Eukaryota</taxon>
        <taxon>Metazoa</taxon>
        <taxon>Spiralia</taxon>
        <taxon>Lophotrochozoa</taxon>
        <taxon>Platyhelminthes</taxon>
        <taxon>Cestoda</taxon>
        <taxon>Eucestoda</taxon>
        <taxon>Cyclophyllidea</taxon>
        <taxon>Hymenolepididae</taxon>
        <taxon>Hymenolepis</taxon>
    </lineage>
</organism>
<feature type="region of interest" description="Disordered" evidence="1">
    <location>
        <begin position="208"/>
        <end position="242"/>
    </location>
</feature>